<protein>
    <recommendedName>
        <fullName evidence="4">Secreted protein</fullName>
    </recommendedName>
</protein>
<evidence type="ECO:0000256" key="1">
    <source>
        <dbReference type="SAM" id="SignalP"/>
    </source>
</evidence>
<dbReference type="EMBL" id="MU802108">
    <property type="protein sequence ID" value="KAJ3981548.1"/>
    <property type="molecule type" value="Genomic_DNA"/>
</dbReference>
<feature type="chain" id="PRO_5041404056" description="Secreted protein" evidence="1">
    <location>
        <begin position="21"/>
        <end position="113"/>
    </location>
</feature>
<evidence type="ECO:0008006" key="4">
    <source>
        <dbReference type="Google" id="ProtNLM"/>
    </source>
</evidence>
<sequence>MSLWMLLPALLACLRRLVSSEVARGVNGVNDLHGISSIFVFNPSSTEADAAGGKVEGGDADNSSSSSLSELLLHSLLILIERTKKMDSSSFKDTIQIQRDPPVLMGRFDLRPH</sequence>
<reference evidence="2" key="1">
    <citation type="submission" date="2022-08" db="EMBL/GenBank/DDBJ databases">
        <authorList>
            <consortium name="DOE Joint Genome Institute"/>
            <person name="Min B."/>
            <person name="Riley R."/>
            <person name="Sierra-Patev S."/>
            <person name="Naranjo-Ortiz M."/>
            <person name="Looney B."/>
            <person name="Konkel Z."/>
            <person name="Slot J.C."/>
            <person name="Sakamoto Y."/>
            <person name="Steenwyk J.L."/>
            <person name="Rokas A."/>
            <person name="Carro J."/>
            <person name="Camarero S."/>
            <person name="Ferreira P."/>
            <person name="Molpeceres G."/>
            <person name="Ruiz-Duenas F.J."/>
            <person name="Serrano A."/>
            <person name="Henrissat B."/>
            <person name="Drula E."/>
            <person name="Hughes K.W."/>
            <person name="Mata J.L."/>
            <person name="Ishikawa N.K."/>
            <person name="Vargas-Isla R."/>
            <person name="Ushijima S."/>
            <person name="Smith C.A."/>
            <person name="Ahrendt S."/>
            <person name="Andreopoulos W."/>
            <person name="He G."/>
            <person name="Labutti K."/>
            <person name="Lipzen A."/>
            <person name="Ng V."/>
            <person name="Sandor L."/>
            <person name="Barry K."/>
            <person name="Martinez A.T."/>
            <person name="Xiao Y."/>
            <person name="Gibbons J.G."/>
            <person name="Terashima K."/>
            <person name="Hibbett D.S."/>
            <person name="Grigoriev I.V."/>
        </authorList>
    </citation>
    <scope>NUCLEOTIDE SEQUENCE</scope>
    <source>
        <strain evidence="2">TFB7829</strain>
    </source>
</reference>
<name>A0AA38PUL5_9AGAR</name>
<evidence type="ECO:0000313" key="2">
    <source>
        <dbReference type="EMBL" id="KAJ3981548.1"/>
    </source>
</evidence>
<comment type="caution">
    <text evidence="2">The sequence shown here is derived from an EMBL/GenBank/DDBJ whole genome shotgun (WGS) entry which is preliminary data.</text>
</comment>
<dbReference type="AlphaFoldDB" id="A0AA38PUL5"/>
<organism evidence="2 3">
    <name type="scientific">Lentinula detonsa</name>
    <dbReference type="NCBI Taxonomy" id="2804962"/>
    <lineage>
        <taxon>Eukaryota</taxon>
        <taxon>Fungi</taxon>
        <taxon>Dikarya</taxon>
        <taxon>Basidiomycota</taxon>
        <taxon>Agaricomycotina</taxon>
        <taxon>Agaricomycetes</taxon>
        <taxon>Agaricomycetidae</taxon>
        <taxon>Agaricales</taxon>
        <taxon>Marasmiineae</taxon>
        <taxon>Omphalotaceae</taxon>
        <taxon>Lentinula</taxon>
    </lineage>
</organism>
<gene>
    <name evidence="2" type="ORF">F5890DRAFT_1534927</name>
</gene>
<evidence type="ECO:0000313" key="3">
    <source>
        <dbReference type="Proteomes" id="UP001163850"/>
    </source>
</evidence>
<dbReference type="Proteomes" id="UP001163850">
    <property type="component" value="Unassembled WGS sequence"/>
</dbReference>
<accession>A0AA38PUL5</accession>
<keyword evidence="1" id="KW-0732">Signal</keyword>
<proteinExistence type="predicted"/>
<feature type="signal peptide" evidence="1">
    <location>
        <begin position="1"/>
        <end position="20"/>
    </location>
</feature>